<feature type="region of interest" description="Disordered" evidence="1">
    <location>
        <begin position="1"/>
        <end position="45"/>
    </location>
</feature>
<name>A0A8X6NUL0_NEPPI</name>
<keyword evidence="3" id="KW-1185">Reference proteome</keyword>
<proteinExistence type="predicted"/>
<organism evidence="2 3">
    <name type="scientific">Nephila pilipes</name>
    <name type="common">Giant wood spider</name>
    <name type="synonym">Nephila maculata</name>
    <dbReference type="NCBI Taxonomy" id="299642"/>
    <lineage>
        <taxon>Eukaryota</taxon>
        <taxon>Metazoa</taxon>
        <taxon>Ecdysozoa</taxon>
        <taxon>Arthropoda</taxon>
        <taxon>Chelicerata</taxon>
        <taxon>Arachnida</taxon>
        <taxon>Araneae</taxon>
        <taxon>Araneomorphae</taxon>
        <taxon>Entelegynae</taxon>
        <taxon>Araneoidea</taxon>
        <taxon>Nephilidae</taxon>
        <taxon>Nephila</taxon>
    </lineage>
</organism>
<dbReference type="AlphaFoldDB" id="A0A8X6NUL0"/>
<reference evidence="2" key="1">
    <citation type="submission" date="2020-08" db="EMBL/GenBank/DDBJ databases">
        <title>Multicomponent nature underlies the extraordinary mechanical properties of spider dragline silk.</title>
        <authorList>
            <person name="Kono N."/>
            <person name="Nakamura H."/>
            <person name="Mori M."/>
            <person name="Yoshida Y."/>
            <person name="Ohtoshi R."/>
            <person name="Malay A.D."/>
            <person name="Moran D.A.P."/>
            <person name="Tomita M."/>
            <person name="Numata K."/>
            <person name="Arakawa K."/>
        </authorList>
    </citation>
    <scope>NUCLEOTIDE SEQUENCE</scope>
</reference>
<evidence type="ECO:0000313" key="3">
    <source>
        <dbReference type="Proteomes" id="UP000887013"/>
    </source>
</evidence>
<evidence type="ECO:0000313" key="2">
    <source>
        <dbReference type="EMBL" id="GFT32202.1"/>
    </source>
</evidence>
<accession>A0A8X6NUL0</accession>
<feature type="non-terminal residue" evidence="2">
    <location>
        <position position="1"/>
    </location>
</feature>
<protein>
    <submittedName>
        <fullName evidence="2">Uncharacterized protein</fullName>
    </submittedName>
</protein>
<gene>
    <name evidence="2" type="ORF">NPIL_191581</name>
</gene>
<dbReference type="Proteomes" id="UP000887013">
    <property type="component" value="Unassembled WGS sequence"/>
</dbReference>
<comment type="caution">
    <text evidence="2">The sequence shown here is derived from an EMBL/GenBank/DDBJ whole genome shotgun (WGS) entry which is preliminary data.</text>
</comment>
<sequence length="112" mass="11670">MQVLLEPPLHPYLSTSTQHAKEIREGGSKRNKKKNNRDKSGERSIKISVGLVGSMGRGVGTVKRSPSRSVSAAKGAALSSCGGFTGRATAGSERKLCTACLTCAENSGFSTS</sequence>
<dbReference type="EMBL" id="BMAW01013121">
    <property type="protein sequence ID" value="GFT32202.1"/>
    <property type="molecule type" value="Genomic_DNA"/>
</dbReference>
<feature type="compositionally biased region" description="Basic and acidic residues" evidence="1">
    <location>
        <begin position="19"/>
        <end position="28"/>
    </location>
</feature>
<evidence type="ECO:0000256" key="1">
    <source>
        <dbReference type="SAM" id="MobiDB-lite"/>
    </source>
</evidence>